<comment type="caution">
    <text evidence="4">The sequence shown here is derived from an EMBL/GenBank/DDBJ whole genome shotgun (WGS) entry which is preliminary data.</text>
</comment>
<dbReference type="PANTHER" id="PTHR22803">
    <property type="entry name" value="MANNOSE, PHOSPHOLIPASE, LECTIN RECEPTOR RELATED"/>
    <property type="match status" value="1"/>
</dbReference>
<dbReference type="InterPro" id="IPR001304">
    <property type="entry name" value="C-type_lectin-like"/>
</dbReference>
<dbReference type="Gene3D" id="3.10.100.10">
    <property type="entry name" value="Mannose-Binding Protein A, subunit A"/>
    <property type="match status" value="1"/>
</dbReference>
<dbReference type="Proteomes" id="UP001217089">
    <property type="component" value="Unassembled WGS sequence"/>
</dbReference>
<dbReference type="EMBL" id="JARBDR010000793">
    <property type="protein sequence ID" value="KAJ8307524.1"/>
    <property type="molecule type" value="Genomic_DNA"/>
</dbReference>
<gene>
    <name evidence="4" type="ORF">KUTeg_015608</name>
</gene>
<organism evidence="4 5">
    <name type="scientific">Tegillarca granosa</name>
    <name type="common">Malaysian cockle</name>
    <name type="synonym">Anadara granosa</name>
    <dbReference type="NCBI Taxonomy" id="220873"/>
    <lineage>
        <taxon>Eukaryota</taxon>
        <taxon>Metazoa</taxon>
        <taxon>Spiralia</taxon>
        <taxon>Lophotrochozoa</taxon>
        <taxon>Mollusca</taxon>
        <taxon>Bivalvia</taxon>
        <taxon>Autobranchia</taxon>
        <taxon>Pteriomorphia</taxon>
        <taxon>Arcoida</taxon>
        <taxon>Arcoidea</taxon>
        <taxon>Arcidae</taxon>
        <taxon>Tegillarca</taxon>
    </lineage>
</organism>
<dbReference type="SUPFAM" id="SSF56436">
    <property type="entry name" value="C-type lectin-like"/>
    <property type="match status" value="1"/>
</dbReference>
<dbReference type="CDD" id="cd00037">
    <property type="entry name" value="CLECT"/>
    <property type="match status" value="1"/>
</dbReference>
<dbReference type="PROSITE" id="PS00615">
    <property type="entry name" value="C_TYPE_LECTIN_1"/>
    <property type="match status" value="1"/>
</dbReference>
<evidence type="ECO:0000313" key="5">
    <source>
        <dbReference type="Proteomes" id="UP001217089"/>
    </source>
</evidence>
<evidence type="ECO:0000256" key="1">
    <source>
        <dbReference type="ARBA" id="ARBA00023157"/>
    </source>
</evidence>
<keyword evidence="1" id="KW-1015">Disulfide bond</keyword>
<feature type="chain" id="PRO_5046538454" description="C-type lectin domain-containing protein" evidence="2">
    <location>
        <begin position="18"/>
        <end position="196"/>
    </location>
</feature>
<reference evidence="4 5" key="1">
    <citation type="submission" date="2022-12" db="EMBL/GenBank/DDBJ databases">
        <title>Chromosome-level genome of Tegillarca granosa.</title>
        <authorList>
            <person name="Kim J."/>
        </authorList>
    </citation>
    <scope>NUCLEOTIDE SEQUENCE [LARGE SCALE GENOMIC DNA]</scope>
    <source>
        <strain evidence="4">Teg-2019</strain>
        <tissue evidence="4">Adductor muscle</tissue>
    </source>
</reference>
<sequence>MVGIITVLILIVSGCNAIQCRNGWVHHDSSCYLVVNLAETWVIAESCHVIQDKSLQKLKVVSIYVIMILISLNNMQHKRFTKDHCRILGGMLAEINNATENAFLKSTLGGLQNKNADYWIGGTDIEVEGEWEWITNKQRFTYTDWAPAEPNNIVKDGMSEGCALMSSAQQFKWNDDNCATYKANFICEIEYVLLQS</sequence>
<dbReference type="SMART" id="SM00034">
    <property type="entry name" value="CLECT"/>
    <property type="match status" value="1"/>
</dbReference>
<protein>
    <recommendedName>
        <fullName evidence="3">C-type lectin domain-containing protein</fullName>
    </recommendedName>
</protein>
<evidence type="ECO:0000256" key="2">
    <source>
        <dbReference type="SAM" id="SignalP"/>
    </source>
</evidence>
<name>A0ABQ9EQL0_TEGGR</name>
<keyword evidence="5" id="KW-1185">Reference proteome</keyword>
<dbReference type="InterPro" id="IPR016187">
    <property type="entry name" value="CTDL_fold"/>
</dbReference>
<proteinExistence type="predicted"/>
<dbReference type="Pfam" id="PF00059">
    <property type="entry name" value="Lectin_C"/>
    <property type="match status" value="1"/>
</dbReference>
<dbReference type="PROSITE" id="PS50041">
    <property type="entry name" value="C_TYPE_LECTIN_2"/>
    <property type="match status" value="1"/>
</dbReference>
<feature type="domain" description="C-type lectin" evidence="3">
    <location>
        <begin position="85"/>
        <end position="178"/>
    </location>
</feature>
<keyword evidence="2" id="KW-0732">Signal</keyword>
<dbReference type="InterPro" id="IPR018378">
    <property type="entry name" value="C-type_lectin_CS"/>
</dbReference>
<dbReference type="InterPro" id="IPR050111">
    <property type="entry name" value="C-type_lectin/snaclec_domain"/>
</dbReference>
<evidence type="ECO:0000259" key="3">
    <source>
        <dbReference type="PROSITE" id="PS50041"/>
    </source>
</evidence>
<dbReference type="InterPro" id="IPR016186">
    <property type="entry name" value="C-type_lectin-like/link_sf"/>
</dbReference>
<accession>A0ABQ9EQL0</accession>
<evidence type="ECO:0000313" key="4">
    <source>
        <dbReference type="EMBL" id="KAJ8307524.1"/>
    </source>
</evidence>
<feature type="signal peptide" evidence="2">
    <location>
        <begin position="1"/>
        <end position="17"/>
    </location>
</feature>